<evidence type="ECO:0000313" key="4">
    <source>
        <dbReference type="Proteomes" id="UP000017840"/>
    </source>
</evidence>
<dbReference type="PRINTS" id="PR01438">
    <property type="entry name" value="UNVRSLSTRESS"/>
</dbReference>
<comment type="caution">
    <text evidence="3">The sequence shown here is derived from an EMBL/GenBank/DDBJ whole genome shotgun (WGS) entry which is preliminary data.</text>
</comment>
<protein>
    <submittedName>
        <fullName evidence="3">Universal stress protein UspA-like protein</fullName>
    </submittedName>
</protein>
<reference evidence="3 4" key="1">
    <citation type="journal article" date="2013" name="Genome Announc.">
        <title>Draft Genome Sequence of 'Candidatus Halobonum tyrrellensis' Strain G22, Isolated from the Hypersaline Waters of Lake Tyrrell, Australia.</title>
        <authorList>
            <person name="Ugalde J.A."/>
            <person name="Narasingarao P."/>
            <person name="Kuo S."/>
            <person name="Podell S."/>
            <person name="Allen E.E."/>
        </authorList>
    </citation>
    <scope>NUCLEOTIDE SEQUENCE [LARGE SCALE GENOMIC DNA]</scope>
    <source>
        <strain evidence="3 4">G22</strain>
    </source>
</reference>
<evidence type="ECO:0000256" key="1">
    <source>
        <dbReference type="ARBA" id="ARBA00008791"/>
    </source>
</evidence>
<dbReference type="PANTHER" id="PTHR46268">
    <property type="entry name" value="STRESS RESPONSE PROTEIN NHAX"/>
    <property type="match status" value="1"/>
</dbReference>
<dbReference type="Proteomes" id="UP000017840">
    <property type="component" value="Unassembled WGS sequence"/>
</dbReference>
<keyword evidence="4" id="KW-1185">Reference proteome</keyword>
<dbReference type="PATRIC" id="fig|1324957.4.peg.7"/>
<evidence type="ECO:0000313" key="3">
    <source>
        <dbReference type="EMBL" id="ESP90201.1"/>
    </source>
</evidence>
<dbReference type="STRING" id="1324957.K933_00030"/>
<dbReference type="InterPro" id="IPR014729">
    <property type="entry name" value="Rossmann-like_a/b/a_fold"/>
</dbReference>
<dbReference type="SUPFAM" id="SSF52402">
    <property type="entry name" value="Adenine nucleotide alpha hydrolases-like"/>
    <property type="match status" value="1"/>
</dbReference>
<proteinExistence type="inferred from homology"/>
<gene>
    <name evidence="3" type="ORF">K933_00030</name>
</gene>
<organism evidence="3 4">
    <name type="scientific">Candidatus Halobonum tyrrellensis G22</name>
    <dbReference type="NCBI Taxonomy" id="1324957"/>
    <lineage>
        <taxon>Archaea</taxon>
        <taxon>Methanobacteriati</taxon>
        <taxon>Methanobacteriota</taxon>
        <taxon>Stenosarchaea group</taxon>
        <taxon>Halobacteria</taxon>
        <taxon>Halobacteriales</taxon>
        <taxon>Haloferacaceae</taxon>
        <taxon>Candidatus Halobonum</taxon>
    </lineage>
</organism>
<sequence>MYNDILIATNGGVASARAVEHAVDLAAERDATLHALFVVDEDAYSAYSGDEYVDGHEGPEYGLREHGERALADVERRCLDAGLTVETHLVRGVPHQTVVDVADELGVDLMVAGSKRRPDAYRALLGSVTERVVRLADRPVLVVKTPVDEAGERVVP</sequence>
<dbReference type="PANTHER" id="PTHR46268:SF6">
    <property type="entry name" value="UNIVERSAL STRESS PROTEIN UP12"/>
    <property type="match status" value="1"/>
</dbReference>
<comment type="similarity">
    <text evidence="1">Belongs to the universal stress protein A family.</text>
</comment>
<accession>V4GYD7</accession>
<dbReference type="EMBL" id="ASGZ01000001">
    <property type="protein sequence ID" value="ESP90201.1"/>
    <property type="molecule type" value="Genomic_DNA"/>
</dbReference>
<dbReference type="InterPro" id="IPR006015">
    <property type="entry name" value="Universal_stress_UspA"/>
</dbReference>
<evidence type="ECO:0000259" key="2">
    <source>
        <dbReference type="Pfam" id="PF00582"/>
    </source>
</evidence>
<dbReference type="InterPro" id="IPR006016">
    <property type="entry name" value="UspA"/>
</dbReference>
<dbReference type="eggNOG" id="arCOG02053">
    <property type="taxonomic scope" value="Archaea"/>
</dbReference>
<dbReference type="Pfam" id="PF00582">
    <property type="entry name" value="Usp"/>
    <property type="match status" value="1"/>
</dbReference>
<dbReference type="Gene3D" id="3.40.50.620">
    <property type="entry name" value="HUPs"/>
    <property type="match status" value="1"/>
</dbReference>
<dbReference type="RefSeq" id="WP_023392607.1">
    <property type="nucleotide sequence ID" value="NZ_ASGZ01000001.1"/>
</dbReference>
<dbReference type="AlphaFoldDB" id="V4GYD7"/>
<feature type="domain" description="UspA" evidence="2">
    <location>
        <begin position="1"/>
        <end position="144"/>
    </location>
</feature>
<dbReference type="OrthoDB" id="105697at2157"/>
<name>V4GYD7_9EURY</name>
<dbReference type="CDD" id="cd00293">
    <property type="entry name" value="USP-like"/>
    <property type="match status" value="1"/>
</dbReference>